<dbReference type="EMBL" id="CP124544">
    <property type="protein sequence ID" value="WGV29139.1"/>
    <property type="molecule type" value="Genomic_DNA"/>
</dbReference>
<dbReference type="KEGG" id="hbq:QI031_30515"/>
<reference evidence="2 3" key="1">
    <citation type="journal article" date="2023" name="Limnol Oceanogr Lett">
        <title>Environmental adaptations by the intertidal Antarctic cyanobacterium Halotia branconii CENA392 as revealed using long-read genome sequencing.</title>
        <authorList>
            <person name="Dextro R.B."/>
            <person name="Delbaje E."/>
            <person name="Freitas P.N.N."/>
            <person name="Geraldes V."/>
            <person name="Pinto E."/>
            <person name="Long P.F."/>
            <person name="Fiore M.F."/>
        </authorList>
    </citation>
    <scope>NUCLEOTIDE SEQUENCE [LARGE SCALE GENOMIC DNA]</scope>
    <source>
        <strain evidence="2 3">CENA392</strain>
        <plasmid evidence="2 3">unnamed1</plasmid>
    </source>
</reference>
<evidence type="ECO:0000256" key="1">
    <source>
        <dbReference type="SAM" id="SignalP"/>
    </source>
</evidence>
<keyword evidence="2" id="KW-0614">Plasmid</keyword>
<keyword evidence="3" id="KW-1185">Reference proteome</keyword>
<organism evidence="2 3">
    <name type="scientific">Halotia branconii CENA392</name>
    <dbReference type="NCBI Taxonomy" id="1539056"/>
    <lineage>
        <taxon>Bacteria</taxon>
        <taxon>Bacillati</taxon>
        <taxon>Cyanobacteriota</taxon>
        <taxon>Cyanophyceae</taxon>
        <taxon>Nostocales</taxon>
        <taxon>Nodulariaceae</taxon>
        <taxon>Halotia</taxon>
    </lineage>
</organism>
<geneLocation type="plasmid" evidence="2 3">
    <name>unnamed1</name>
</geneLocation>
<feature type="signal peptide" evidence="1">
    <location>
        <begin position="1"/>
        <end position="19"/>
    </location>
</feature>
<accession>A0AAJ6NZ33</accession>
<keyword evidence="1" id="KW-0732">Signal</keyword>
<dbReference type="Proteomes" id="UP001223520">
    <property type="component" value="Plasmid unnamed1"/>
</dbReference>
<dbReference type="RefSeq" id="WP_281486334.1">
    <property type="nucleotide sequence ID" value="NZ_CP124544.1"/>
</dbReference>
<feature type="chain" id="PRO_5042595636" evidence="1">
    <location>
        <begin position="20"/>
        <end position="118"/>
    </location>
</feature>
<sequence>MNLKIVTFASLLLVANLSAANAQKTRIAYEMTATSCNQKMLDEVRKNSAPDNNRLASEVIKSVPQHSTIRLNSNERYICGYTWVSIVTGEKVARIDKTQSRNAYRAFRVITIPIKNQN</sequence>
<name>A0AAJ6NZ33_9CYAN</name>
<evidence type="ECO:0000313" key="2">
    <source>
        <dbReference type="EMBL" id="WGV29139.1"/>
    </source>
</evidence>
<evidence type="ECO:0000313" key="3">
    <source>
        <dbReference type="Proteomes" id="UP001223520"/>
    </source>
</evidence>
<protein>
    <submittedName>
        <fullName evidence="2">Uncharacterized protein</fullName>
    </submittedName>
</protein>
<gene>
    <name evidence="2" type="ORF">QI031_30515</name>
</gene>
<proteinExistence type="predicted"/>
<dbReference type="AlphaFoldDB" id="A0AAJ6NZ33"/>